<comment type="caution">
    <text evidence="1">The sequence shown here is derived from an EMBL/GenBank/DDBJ whole genome shotgun (WGS) entry which is preliminary data.</text>
</comment>
<dbReference type="EMBL" id="CM042014">
    <property type="protein sequence ID" value="KAI3723580.1"/>
    <property type="molecule type" value="Genomic_DNA"/>
</dbReference>
<name>A0ACB9BNM0_CICIN</name>
<organism evidence="1 2">
    <name type="scientific">Cichorium intybus</name>
    <name type="common">Chicory</name>
    <dbReference type="NCBI Taxonomy" id="13427"/>
    <lineage>
        <taxon>Eukaryota</taxon>
        <taxon>Viridiplantae</taxon>
        <taxon>Streptophyta</taxon>
        <taxon>Embryophyta</taxon>
        <taxon>Tracheophyta</taxon>
        <taxon>Spermatophyta</taxon>
        <taxon>Magnoliopsida</taxon>
        <taxon>eudicotyledons</taxon>
        <taxon>Gunneridae</taxon>
        <taxon>Pentapetalae</taxon>
        <taxon>asterids</taxon>
        <taxon>campanulids</taxon>
        <taxon>Asterales</taxon>
        <taxon>Asteraceae</taxon>
        <taxon>Cichorioideae</taxon>
        <taxon>Cichorieae</taxon>
        <taxon>Cichoriinae</taxon>
        <taxon>Cichorium</taxon>
    </lineage>
</organism>
<evidence type="ECO:0000313" key="2">
    <source>
        <dbReference type="Proteomes" id="UP001055811"/>
    </source>
</evidence>
<accession>A0ACB9BNM0</accession>
<dbReference type="Proteomes" id="UP001055811">
    <property type="component" value="Linkage Group LG06"/>
</dbReference>
<proteinExistence type="predicted"/>
<evidence type="ECO:0000313" key="1">
    <source>
        <dbReference type="EMBL" id="KAI3723580.1"/>
    </source>
</evidence>
<reference evidence="2" key="1">
    <citation type="journal article" date="2022" name="Mol. Ecol. Resour.">
        <title>The genomes of chicory, endive, great burdock and yacon provide insights into Asteraceae palaeo-polyploidization history and plant inulin production.</title>
        <authorList>
            <person name="Fan W."/>
            <person name="Wang S."/>
            <person name="Wang H."/>
            <person name="Wang A."/>
            <person name="Jiang F."/>
            <person name="Liu H."/>
            <person name="Zhao H."/>
            <person name="Xu D."/>
            <person name="Zhang Y."/>
        </authorList>
    </citation>
    <scope>NUCLEOTIDE SEQUENCE [LARGE SCALE GENOMIC DNA]</scope>
    <source>
        <strain evidence="2">cv. Punajuju</strain>
    </source>
</reference>
<sequence length="2541" mass="288982">MCDENGKSKTPTPDTVSLTIKASEALLGTLPKKEKDLGSPLITATVGYVVIRNTLLDLGASVNVLSRYLYDKYKNEELEPAKTILQLADQSTKVSRGKLTNVIVKVGDFFYPVDFMVMEYESLEDAPALILGNMFESPICLPQGYDDKQLDNNMVMEPGIRDKRKIWTRIGEGGKEEILKKTKEHPLSTIDKEQLLDMMEMLEARHQQYEKDAREREAKVFKLLEAQQEWISGVSDRMTQLTSLMKIISLIAGVDLRARASRFVHFRATGIGRSVSFVIKMSFRLDHPFLQFPEGPASSIEYGSRRDALIGRRVLEATIIDRDILRDSGLWGEIEPFLHRTWVEGDASFTFRGWDRLMAGPEDIADTVPTGGSTEAVQSPGVWETHRYIHRGRPPAPPLCTVLWHVYSGAAREGRQQRGEDKTYLWVLLDPSRFVHLSYALAVSLSTRATGASTSSPLSRGRYITCLARSYRILTAQTAASLTALPPSRTTARALENMGLIEQQRPGQTPILFTQEYEVWALHFEDYVLGIEEHGATIWQAITEETHVHTDTRRVIKTLKEYNNLLVTHTNIPQDEKDKLMCNIKAFRIIRFALQADTLRLVSSCETAKEIWDRLKELYSGDADLEHSIQTTLLSDFGSFTQGSEETLTQTFNRYNHLLSRLLKYNLARTVIEQKVTFLDGLRSEWKAIVSTIKAHEQFKNYTLAKVVGILKSHEKEIISEAKATIGLGSLALVAAGKKSAEIDSDSDFSDEDLTREDKALMVSNPKRFFKKNFSKFKNRNRQGGFNAEKTVDESQKKKNDEEKKLVGDSGYDCHYCKGKNHFVKDCLLRKQAEKKEQVKDEAYYAKKIAELKMNDVSSTKAAFVVKEDSEFGAIEVWLTDSEDEEVRNPTHGRCLMVKADHSDNKGHSTDGCQASASCFTAKPVYEQVEECEAVVNKVRSILKSLNICASSYDAELDDLRFTVSSLSDSLKRTRLSNSNLNDQLSRISNKNEERRMRIEALDSELVKARDDIIYVKRDNLVLVKQRNIFCLIAKRLYKNITQLHLDCDIGWGLHKMILPFLELKEDEIDAECHRCETIVSSDEVSEAYRIGLDKIESYIQSKEHKSMVKEYFSENDHEEIKTATLKNFHSLCSKLNSDNIPINENISDFDESDMSEISVEDEIDSEFVSNSTETKKNLISENSVAFARIVKNEESHTLNEQATVFPKIHTVPNQVFVKPGLNTTDVTELKVLVDNDNSDVCDSFFWSEPIDNSDETKGLSEMTSWKSRGNYISGSLNCKNSVSQNGSWGAKNLKSTSSNSKTSTFKSDSNHGSTYCVHKSPEELIAKRKQMNARYKKNLKERKQFWRNKNDSKPTQKANPIPIPKTEHSPKPTLKASVSKGKTKLYPETTQDHKTNKIHPTVIIKPKLSSQSVHIPNPTYLSHNQKIHYYQVSNTFTPKKSRFAKEQWQSTKMKMFRIENKKNEPSVLRDEQYDPEWYIDNGCSRHITGRKEELREYRSLTNGGKVSYENNATGNIKGYGMITNGEISIRKVAYVEGLQHNLISVSQLVVGTGLKVSFDEEGSELIEKESKKIILKSKRKGEMFPLDMRPIQGKPAICLLTKATIDDSWLWHRRLSHMNFRDINKLVLGDLVRGLPLLKYDKDRLYDACELGKQSRKSHSTIINTKIIEPLELLHIDLCGPSAIESVAHNKYILVVVDDFSRFTWVFFLKQKSEAAITMINFIKQIEILLRKQIRMIRSDNGTEFKNKVLDDFLVNKGITHNFSAPYTPQQNGVVERRNRSLCEATRTMLSFAKLPLYFWADAIATACYTQNRSNITKWFNLTPYEIINKRKPNVKFFHVFGSKCFIFNSKEKRVKWDEKADEGIFLGYSLTSKSYRVLNKRSRKIEETYYITFDDRYNSRAKHVSTKSEDIFPESNKSTIPLLDLYEEFLNLFDDQETAKTSEANARDNHEDELLKLIESTVSETASSQENSSDVPIPNNTSSSVTDAPIQGEGSAPIPGASMAPESESPTLPVEQDHSDDRNDANFQGENEVENNDLDTQSEVQSEAEEIISEINPEYDPNYPPMIKWTRDHPKSQIIGTTSAGVLTRAQAKEKQAALFSKVEFCMFHSFISKIEPKTVKIALDHADWVQAMQDELNEFERNRVWRLIPTPEKASVLGMKWVFRNKLDKEGNVIRNKARLVVKGYCQAEGIDYEETFAPVARLESVRIFLAYAAHKGFDVYQMDVKCAFLNGELEETVYVEQPPGFVSSKHPDHCYVLDKAVYGLKQAPRAWYETLTRFLKQSKFKQGSVDPTFFRKKEGSHLMIVQIYVDDIIFGSTHPSLTAEFRKLMETKFEMSSMGKINFFLGLNIRQSSEGIFINQEAYTKSLLEKFGMKGDSKVKVLMAFGTKLTPSLDKPAADITLYRQMIGSLLYLTSSRPDIMFAVCYCARFQANPREPHHNAVKNIFRYLKRTTSLGLWYPSGSGFFVQAFSDADLGGCGLDRKSTSGGCQLLDGKLVSWQSRKQTCVSLSTAEAEYIAAASCTSQIIWIQNQLRDYV</sequence>
<keyword evidence="2" id="KW-1185">Reference proteome</keyword>
<gene>
    <name evidence="1" type="ORF">L2E82_35268</name>
</gene>
<protein>
    <submittedName>
        <fullName evidence="1">Uncharacterized protein</fullName>
    </submittedName>
</protein>
<reference evidence="1 2" key="2">
    <citation type="journal article" date="2022" name="Mol. Ecol. Resour.">
        <title>The genomes of chicory, endive, great burdock and yacon provide insights into Asteraceae paleo-polyploidization history and plant inulin production.</title>
        <authorList>
            <person name="Fan W."/>
            <person name="Wang S."/>
            <person name="Wang H."/>
            <person name="Wang A."/>
            <person name="Jiang F."/>
            <person name="Liu H."/>
            <person name="Zhao H."/>
            <person name="Xu D."/>
            <person name="Zhang Y."/>
        </authorList>
    </citation>
    <scope>NUCLEOTIDE SEQUENCE [LARGE SCALE GENOMIC DNA]</scope>
    <source>
        <strain evidence="2">cv. Punajuju</strain>
        <tissue evidence="1">Leaves</tissue>
    </source>
</reference>